<proteinExistence type="predicted"/>
<feature type="non-terminal residue" evidence="3">
    <location>
        <position position="1941"/>
    </location>
</feature>
<dbReference type="Gene3D" id="3.40.50.1110">
    <property type="entry name" value="SGNH hydrolase"/>
    <property type="match status" value="1"/>
</dbReference>
<dbReference type="GO" id="GO:0016788">
    <property type="term" value="F:hydrolase activity, acting on ester bonds"/>
    <property type="evidence" value="ECO:0007669"/>
    <property type="project" value="UniProtKB-ARBA"/>
</dbReference>
<dbReference type="SMART" id="SM00710">
    <property type="entry name" value="PbH1"/>
    <property type="match status" value="6"/>
</dbReference>
<dbReference type="InterPro" id="IPR059226">
    <property type="entry name" value="Choice_anch_Q_dom"/>
</dbReference>
<accession>A0A0X3ARS3</accession>
<evidence type="ECO:0000313" key="3">
    <source>
        <dbReference type="EMBL" id="CVK17034.1"/>
    </source>
</evidence>
<dbReference type="Proteomes" id="UP000182761">
    <property type="component" value="Unassembled WGS sequence"/>
</dbReference>
<keyword evidence="4" id="KW-1185">Reference proteome</keyword>
<feature type="domain" description="MBG" evidence="2">
    <location>
        <begin position="944"/>
        <end position="1024"/>
    </location>
</feature>
<feature type="domain" description="MBG" evidence="2">
    <location>
        <begin position="1191"/>
        <end position="1264"/>
    </location>
</feature>
<organism evidence="3 4">
    <name type="scientific">Apibacter mensalis</name>
    <dbReference type="NCBI Taxonomy" id="1586267"/>
    <lineage>
        <taxon>Bacteria</taxon>
        <taxon>Pseudomonadati</taxon>
        <taxon>Bacteroidota</taxon>
        <taxon>Flavobacteriia</taxon>
        <taxon>Flavobacteriales</taxon>
        <taxon>Weeksellaceae</taxon>
        <taxon>Apibacter</taxon>
    </lineage>
</organism>
<dbReference type="InterPro" id="IPR011050">
    <property type="entry name" value="Pectin_lyase_fold/virulence"/>
</dbReference>
<dbReference type="InterPro" id="IPR012334">
    <property type="entry name" value="Pectin_lyas_fold"/>
</dbReference>
<reference evidence="3 4" key="1">
    <citation type="submission" date="2016-01" db="EMBL/GenBank/DDBJ databases">
        <authorList>
            <person name="McClelland M."/>
            <person name="Jain A."/>
            <person name="Saraogi P."/>
            <person name="Mendelson R."/>
            <person name="Westerman R."/>
            <person name="SanMiguel P."/>
            <person name="Csonka L."/>
        </authorList>
    </citation>
    <scope>NUCLEOTIDE SEQUENCE [LARGE SCALE GENOMIC DNA]</scope>
    <source>
        <strain evidence="3 4">R-53146</strain>
    </source>
</reference>
<sequence length="1941" mass="215014">MKHLYFVLILLQTIGIGSLCSQEKNPILTEPYETLNDRTYQHLIMYGQSLSTGAQSYPALSTESIEGNYMIGDQVWIKQGNTNFTEFNPLKASTAIMYQNYPKNRASITLAETPLVGLVNHLQLKQPKARIKYLASSDGENGKSIEALSKEGYFSTNYYKEHFLKSIESAAGIARSNGYKMVTPAIFWLQGEYNYFTIHDDNTKGATLDKFGYKKLLVDLKNDMQKDIMNTYGQTKKPVFITYQVGSLRKDDNLNIGLAQLELSNTYDDIINAGPIYHLPHRGIHMDANGYRWYGEMLAKVYYKTQVLGEDFKPLQPKQIYRISSKSIGVVFHVPQPPLVFDTNLVQALPNYGFKLKNNGVLQNISDVKIDSNNNTVIISCDNDIIGNVEVIYGQQDIYLNGKLLIKAGNLRDSDNYPAFFTYVDLDAKKDGEYIYPREKSETTLRPDNEPKDKDGSFLHGKPYPLYNFSVAFSYTLDANRTSVFMPSFSPKQDILYVKKGSNGDGSSWANALGELADALKIAGEQNLGNNIFVKQIWVSQGTYSPLYVAGDGGNQVNDRSFVLPKNVEIYGGFSGTETSVNQRDWKNNVTTLLGDNVYHVVISSGDVGKTILDGFTIKGGNASLRSDNCLRAFKAPCHIIVNNSWIYTGYGGGIYLSNSSPKLKNLIVSENNAVDAGGGILIDVSNSFLSNITITDNKLISDKAIGGGGIYTYKSSPVLLDVSIVNNKIETFNNNAVGAGIFNKESKQPTLTNVIISDNSIINFKYRYLVGKGGGIYNKNSSLLLTNSLITRNKSGEGGGIYIDESEKSVFTNLTISDNEVSNNKGSGLYCNNANPTINNSIIWGNKPNTSNNDLNNAPIFNYSLVEYNTSTNNNNINGQTDPLFEEGYKLNPNSPVINKGNNDYITRINKDLANNPRVVKNTIDLGAYEYQNEVSCVSLSNILINDTEVTYDGTPKEIILNNLPDHITKEIKYRGIENTSFEESSQAPTDAGTYLAIVNLKDNSISSDCEITLTANLIINKANTEIVSDDLFIYTYDGKGKKVSASINHTASSITYEPQQEYVNAGGYTITAKSAETQNYLSAKKDIILVINKTNYTGISLPEKTTTYDGSEKNIEVMGSLPEGTEVVYEYEGINTTSYPKQKNKPVNAGTYLVTATLNNPNYNTLSLRNNLIIKKAEFTGIELKEKITTYNTEKHGNAITVLDKLPDNTEVKYEYEGINNTSYPKNTEEPINSGIYQVTATVTNSNYNTLILTNNLIINKAEAIISAEDTQTFTYDGSVKNISATLNHSEKQLQYFPQEGYINAGDYEITIKAPESDNYKEAIKKVLLKIKRAKTVITAETIQKYIYDGSEKYIIASINHKEASLNFEPQKGYTNAGEYSIKLKTEETNNYEAASKDVKLVIEKAQSIISAEDIQTFIYDGTVKNISATLNHKETELTFSPQRGYTDVGSYDITIHVPSSHNYESDSKTVKLIINKAKAMITADNIQTFTYDGSVKNIVAKLNHNEAVLTFSPQRGYTDAGSYEITVSAPSTPNYEAVSKTINLKINKAVSYPSTIKFESKSFTYDGKIHGIYVEGYPEGTQINYENNDKINSGTYTVTATLIHNNYKDIQLKSQLIINKAPAIISAEDIQTFTYDGSVKNVTAALNHNEVSLSYFPQQGYSNAGEYIVTIHADESNNYKQSSKQIVLKIEKANAEIAAEDVQIVTYDGTLKNVLAALNHNETELTYTPQKGYKDAGEYTITIAAKTTDNYNSTSKSVILKIEKAEAYIFADDTQIFTYDGSVKNVKATLNHNETNLTYSPQQGYTEVGSYLITASAPETNNYKKASKEIKLKIDVPNSFPASVLMENKSFIYDGNPHSLMVTGLPESTQVTYENNGHINAGSYLVTAKLKHPNYGYAELTATLTINKAKAIISAEDIQTFTYDGSVKNVKATLNHNE</sequence>
<dbReference type="Pfam" id="PF18887">
    <property type="entry name" value="MBG_3"/>
    <property type="match status" value="5"/>
</dbReference>
<feature type="domain" description="MBG" evidence="2">
    <location>
        <begin position="1558"/>
        <end position="1624"/>
    </location>
</feature>
<dbReference type="NCBIfam" id="NF041518">
    <property type="entry name" value="choice_anch_Q"/>
    <property type="match status" value="1"/>
</dbReference>
<dbReference type="OrthoDB" id="8901262at2"/>
<name>A0A0X3ARS3_9FLAO</name>
<dbReference type="SUPFAM" id="SSF51126">
    <property type="entry name" value="Pectin lyase-like"/>
    <property type="match status" value="1"/>
</dbReference>
<evidence type="ECO:0000313" key="4">
    <source>
        <dbReference type="Proteomes" id="UP000182761"/>
    </source>
</evidence>
<feature type="domain" description="MBG" evidence="2">
    <location>
        <begin position="1845"/>
        <end position="1912"/>
    </location>
</feature>
<gene>
    <name evidence="3" type="ORF">Ga0061079_11449</name>
</gene>
<dbReference type="InterPro" id="IPR043772">
    <property type="entry name" value="MBG_3"/>
</dbReference>
<feature type="domain" description="MBG" evidence="2">
    <location>
        <begin position="1101"/>
        <end position="1179"/>
    </location>
</feature>
<feature type="region of interest" description="Disordered" evidence="1">
    <location>
        <begin position="438"/>
        <end position="457"/>
    </location>
</feature>
<evidence type="ECO:0000256" key="1">
    <source>
        <dbReference type="SAM" id="MobiDB-lite"/>
    </source>
</evidence>
<dbReference type="InterPro" id="IPR006626">
    <property type="entry name" value="PbH1"/>
</dbReference>
<evidence type="ECO:0000259" key="2">
    <source>
        <dbReference type="Pfam" id="PF18887"/>
    </source>
</evidence>
<dbReference type="Gene3D" id="2.60.40.2060">
    <property type="match status" value="8"/>
</dbReference>
<dbReference type="SUPFAM" id="SSF52266">
    <property type="entry name" value="SGNH hydrolase"/>
    <property type="match status" value="1"/>
</dbReference>
<dbReference type="EMBL" id="FCOR01000014">
    <property type="protein sequence ID" value="CVK17034.1"/>
    <property type="molecule type" value="Genomic_DNA"/>
</dbReference>
<dbReference type="Gene3D" id="2.160.20.10">
    <property type="entry name" value="Single-stranded right-handed beta-helix, Pectin lyase-like"/>
    <property type="match status" value="1"/>
</dbReference>
<dbReference type="InterPro" id="IPR036514">
    <property type="entry name" value="SGNH_hydro_sf"/>
</dbReference>
<protein>
    <recommendedName>
        <fullName evidence="2">MBG domain-containing protein</fullName>
    </recommendedName>
</protein>
<dbReference type="RefSeq" id="WP_055426205.1">
    <property type="nucleotide sequence ID" value="NZ_FCOR01000014.1"/>
</dbReference>